<accession>A0A1G8NPA0</accession>
<proteinExistence type="predicted"/>
<reference evidence="1 2" key="1">
    <citation type="submission" date="2016-10" db="EMBL/GenBank/DDBJ databases">
        <authorList>
            <person name="de Groot N.N."/>
        </authorList>
    </citation>
    <scope>NUCLEOTIDE SEQUENCE [LARGE SCALE GENOMIC DNA]</scope>
    <source>
        <strain evidence="1 2">DSM 44892</strain>
    </source>
</reference>
<dbReference type="RefSeq" id="WP_072738923.1">
    <property type="nucleotide sequence ID" value="NZ_CP048813.1"/>
</dbReference>
<organism evidence="1 2">
    <name type="scientific">Rhodococcus triatomae</name>
    <dbReference type="NCBI Taxonomy" id="300028"/>
    <lineage>
        <taxon>Bacteria</taxon>
        <taxon>Bacillati</taxon>
        <taxon>Actinomycetota</taxon>
        <taxon>Actinomycetes</taxon>
        <taxon>Mycobacteriales</taxon>
        <taxon>Nocardiaceae</taxon>
        <taxon>Rhodococcus</taxon>
    </lineage>
</organism>
<sequence>MMGWAGELTWTGWVVMAVCMFAFWAVVLYLVAMMFRTDRVNGPGRATVEADPLRLLEARFARGDIDSDEFVARRQVLTQTTGMPEFRQGQGRG</sequence>
<evidence type="ECO:0000313" key="1">
    <source>
        <dbReference type="EMBL" id="SDI81972.1"/>
    </source>
</evidence>
<dbReference type="AlphaFoldDB" id="A0A1G8NPA0"/>
<dbReference type="Proteomes" id="UP000183263">
    <property type="component" value="Unassembled WGS sequence"/>
</dbReference>
<gene>
    <name evidence="1" type="ORF">SAMN05444695_111128</name>
</gene>
<name>A0A1G8NPA0_9NOCA</name>
<dbReference type="OrthoDB" id="3748887at2"/>
<evidence type="ECO:0000313" key="2">
    <source>
        <dbReference type="Proteomes" id="UP000183263"/>
    </source>
</evidence>
<protein>
    <submittedName>
        <fullName evidence="1">Putative membrane protein</fullName>
    </submittedName>
</protein>
<dbReference type="EMBL" id="FNDN01000011">
    <property type="protein sequence ID" value="SDI81972.1"/>
    <property type="molecule type" value="Genomic_DNA"/>
</dbReference>
<keyword evidence="2" id="KW-1185">Reference proteome</keyword>